<comment type="catalytic activity">
    <reaction evidence="1">
        <text>Eliminative cleavage of (1-&gt;4)-alpha-D-galacturonan to give oligosaccharides with 4-deoxy-alpha-D-galact-4-enuronosyl groups at their non-reducing ends.</text>
        <dbReference type="EC" id="4.2.2.2"/>
    </reaction>
</comment>
<name>A0A8H7EJ96_9PLEO</name>
<evidence type="ECO:0000256" key="3">
    <source>
        <dbReference type="ARBA" id="ARBA00012272"/>
    </source>
</evidence>
<sequence length="1068" mass="115321">MARSQTPIDWDSFHNNGHQTIDLTLSSPEPEPEPRRQPQPRQQQMPPHRQAQLYFGREQRPYGMPNVKMEASQPVTSARNHVAPQTARPINPEHIKQIITTADPRALQRVLLELCQVSPAFSGALMRGLAPHSTSAQSIIRQHWIRSRHPNVKAQDDKDSDGIYKAAKMRLARYVTSLGCTKIYSVVDVDLSSGPYLLHPSNAVTRVYRLYWDHNFAFVESVTEGPNGTFVPVTGLALADAYGALSIAVPSRLYYPPPTEDKPLSGKRLGVKDIYDLKGVRTSGGNRAYRDLVDPAPESAAALQKLIDLGAVVIGKTKTTQFALGERPTADYVDQLAPFNPRGDGYQHPQGSSAGSGAGLASYNWMDFATASDTGGSVRLPAMANGLFGMRVTNASLPLDGILPISAIFDTPGVLARSARLLQAVHRRWYPAKVYTSYPKRIVLPDLFWPTVNETSMHIFDSFISQLATFLDANLTAFNANASFNAYTNTSEGPASYIGSTYSNITNVDQYRDLGLPFREQYIAKFGRAPYWNPQTRARWNRAATLPTSSYTTAIERTKTFQSWFRETLTPTCESTLVLYPMGAGTEDYRDIYTTAPGGIFAAGLPGNQMSVLAALPDYTFPIGERTYFSRVTERNETLPITIGMVAAAGCDHMLMDLVAELADAGIISGDVKTGSMASAAALAFPGAEGFGRNAAGGRGGTVYVVTNLNDSGEGSLRDAISKPDRIVVFAIGGLIKITERMVVSKRISILGQTAPGDGITVYGNGWSFSNADDAVVRYLRIRMGKGGSSGKDGITIAEGSNMIFDHVSVTWGRDETFSISGSEVGNITIQNSIIGQGLQTHSCGGLMQTNIGNGISLFRNLYIDNKTRNPKVKGTNDFTNNVVYNWGGGGGYIAGDSSAASEANIVGNYFVSGPSTSVTAFTRGNENFKGYVEGNFYDSNRDGVLDGSELGVASSNYGGMNIQATKFPFPAPEKVLSANDALTLAEKSVGASKVRDAVDARLIEELKSYGKTGELISDENASPMAGPGTIDGGEQWVDANGNGIPDDVEEQFKDVEEWANSLVPGSY</sequence>
<comment type="caution">
    <text evidence="14">The sequence shown here is derived from an EMBL/GenBank/DDBJ whole genome shotgun (WGS) entry which is preliminary data.</text>
</comment>
<dbReference type="SUPFAM" id="SSF75304">
    <property type="entry name" value="Amidase signature (AS) enzymes"/>
    <property type="match status" value="1"/>
</dbReference>
<dbReference type="GO" id="GO:0030570">
    <property type="term" value="F:pectate lyase activity"/>
    <property type="evidence" value="ECO:0007669"/>
    <property type="project" value="UniProtKB-EC"/>
</dbReference>
<keyword evidence="8" id="KW-0119">Carbohydrate metabolism</keyword>
<dbReference type="GO" id="GO:0071555">
    <property type="term" value="P:cell wall organization"/>
    <property type="evidence" value="ECO:0007669"/>
    <property type="project" value="UniProtKB-KW"/>
</dbReference>
<evidence type="ECO:0000256" key="1">
    <source>
        <dbReference type="ARBA" id="ARBA00000695"/>
    </source>
</evidence>
<evidence type="ECO:0000256" key="2">
    <source>
        <dbReference type="ARBA" id="ARBA00010980"/>
    </source>
</evidence>
<evidence type="ECO:0000256" key="7">
    <source>
        <dbReference type="ARBA" id="ARBA00023239"/>
    </source>
</evidence>
<reference evidence="14" key="2">
    <citation type="submission" date="2020-08" db="EMBL/GenBank/DDBJ databases">
        <title>Draft Genome Sequence of Cumin Blight Pathogen Alternaria burnsii.</title>
        <authorList>
            <person name="Feng Z."/>
        </authorList>
    </citation>
    <scope>NUCLEOTIDE SEQUENCE</scope>
    <source>
        <strain evidence="14">CBS107.38</strain>
    </source>
</reference>
<dbReference type="InterPro" id="IPR023631">
    <property type="entry name" value="Amidase_dom"/>
</dbReference>
<feature type="compositionally biased region" description="Low complexity" evidence="12">
    <location>
        <begin position="39"/>
        <end position="49"/>
    </location>
</feature>
<dbReference type="Proteomes" id="UP000596902">
    <property type="component" value="Unassembled WGS sequence"/>
</dbReference>
<comment type="similarity">
    <text evidence="2">Belongs to the polysaccharide lyase 1 family.</text>
</comment>
<evidence type="ECO:0000256" key="12">
    <source>
        <dbReference type="SAM" id="MobiDB-lite"/>
    </source>
</evidence>
<dbReference type="GO" id="GO:0046872">
    <property type="term" value="F:metal ion binding"/>
    <property type="evidence" value="ECO:0007669"/>
    <property type="project" value="UniProtKB-KW"/>
</dbReference>
<evidence type="ECO:0000256" key="6">
    <source>
        <dbReference type="ARBA" id="ARBA00023180"/>
    </source>
</evidence>
<dbReference type="RefSeq" id="XP_038792040.1">
    <property type="nucleotide sequence ID" value="XM_038926184.1"/>
</dbReference>
<evidence type="ECO:0000256" key="5">
    <source>
        <dbReference type="ARBA" id="ARBA00022723"/>
    </source>
</evidence>
<keyword evidence="5" id="KW-0479">Metal-binding</keyword>
<evidence type="ECO:0000259" key="13">
    <source>
        <dbReference type="Pfam" id="PF01425"/>
    </source>
</evidence>
<keyword evidence="10" id="KW-0624">Polysaccharide degradation</keyword>
<keyword evidence="6" id="KW-0325">Glycoprotein</keyword>
<evidence type="ECO:0000256" key="9">
    <source>
        <dbReference type="ARBA" id="ARBA00023316"/>
    </source>
</evidence>
<reference evidence="14" key="1">
    <citation type="submission" date="2020-01" db="EMBL/GenBank/DDBJ databases">
        <authorList>
            <person name="Feng Z.H.Z."/>
        </authorList>
    </citation>
    <scope>NUCLEOTIDE SEQUENCE</scope>
    <source>
        <strain evidence="14">CBS107.38</strain>
    </source>
</reference>
<feature type="domain" description="Amidase" evidence="13">
    <location>
        <begin position="258"/>
        <end position="426"/>
    </location>
</feature>
<evidence type="ECO:0000256" key="8">
    <source>
        <dbReference type="ARBA" id="ARBA00023277"/>
    </source>
</evidence>
<dbReference type="GeneID" id="62199362"/>
<comment type="function">
    <text evidence="11">Pectinolytic enzyme consist of four classes of enzymes: pectin lyase, polygalacturonase, pectin methylesterase and rhamnogalacturonase. Among pectinolytic enzymes, pectin lyase is the most important in depolymerization of pectin, since it cleaves internal glycosidic bonds of highly methylated pectins. Favors pectate, the anion, over pectin, the methyl ester.</text>
</comment>
<dbReference type="InterPro" id="IPR011050">
    <property type="entry name" value="Pectin_lyase_fold/virulence"/>
</dbReference>
<dbReference type="SUPFAM" id="SSF51126">
    <property type="entry name" value="Pectin lyase-like"/>
    <property type="match status" value="1"/>
</dbReference>
<keyword evidence="15" id="KW-1185">Reference proteome</keyword>
<dbReference type="InterPro" id="IPR018247">
    <property type="entry name" value="EF_Hand_1_Ca_BS"/>
</dbReference>
<gene>
    <name evidence="14" type="ORF">GT037_001137</name>
</gene>
<evidence type="ECO:0000256" key="4">
    <source>
        <dbReference type="ARBA" id="ARBA00016512"/>
    </source>
</evidence>
<keyword evidence="7 14" id="KW-0456">Lyase</keyword>
<dbReference type="EMBL" id="JAAABM010000001">
    <property type="protein sequence ID" value="KAF7682161.1"/>
    <property type="molecule type" value="Genomic_DNA"/>
</dbReference>
<dbReference type="Pfam" id="PF01425">
    <property type="entry name" value="Amidase"/>
    <property type="match status" value="1"/>
</dbReference>
<keyword evidence="9" id="KW-0961">Cell wall biogenesis/degradation</keyword>
<feature type="region of interest" description="Disordered" evidence="12">
    <location>
        <begin position="1"/>
        <end position="49"/>
    </location>
</feature>
<dbReference type="AlphaFoldDB" id="A0A8H7EJ96"/>
<protein>
    <recommendedName>
        <fullName evidence="4">Probable pectate lyase C</fullName>
        <ecNumber evidence="3">4.2.2.2</ecNumber>
    </recommendedName>
</protein>
<dbReference type="PANTHER" id="PTHR42970">
    <property type="entry name" value="PECTATE LYASE C-RELATED"/>
    <property type="match status" value="1"/>
</dbReference>
<dbReference type="PANTHER" id="PTHR42970:SF1">
    <property type="entry name" value="PECTATE LYASE C-RELATED"/>
    <property type="match status" value="1"/>
</dbReference>
<dbReference type="InterPro" id="IPR036928">
    <property type="entry name" value="AS_sf"/>
</dbReference>
<dbReference type="InterPro" id="IPR012334">
    <property type="entry name" value="Pectin_lyas_fold"/>
</dbReference>
<dbReference type="GO" id="GO:0000272">
    <property type="term" value="P:polysaccharide catabolic process"/>
    <property type="evidence" value="ECO:0007669"/>
    <property type="project" value="UniProtKB-KW"/>
</dbReference>
<evidence type="ECO:0000256" key="11">
    <source>
        <dbReference type="ARBA" id="ARBA00025679"/>
    </source>
</evidence>
<feature type="compositionally biased region" description="Polar residues" evidence="12">
    <location>
        <begin position="1"/>
        <end position="27"/>
    </location>
</feature>
<proteinExistence type="inferred from homology"/>
<accession>A0A8H7EJ96</accession>
<dbReference type="InterPro" id="IPR052063">
    <property type="entry name" value="Polysaccharide_Lyase_1"/>
</dbReference>
<evidence type="ECO:0000313" key="14">
    <source>
        <dbReference type="EMBL" id="KAF7682161.1"/>
    </source>
</evidence>
<dbReference type="EC" id="4.2.2.2" evidence="3"/>
<organism evidence="14 15">
    <name type="scientific">Alternaria burnsii</name>
    <dbReference type="NCBI Taxonomy" id="1187904"/>
    <lineage>
        <taxon>Eukaryota</taxon>
        <taxon>Fungi</taxon>
        <taxon>Dikarya</taxon>
        <taxon>Ascomycota</taxon>
        <taxon>Pezizomycotina</taxon>
        <taxon>Dothideomycetes</taxon>
        <taxon>Pleosporomycetidae</taxon>
        <taxon>Pleosporales</taxon>
        <taxon>Pleosporineae</taxon>
        <taxon>Pleosporaceae</taxon>
        <taxon>Alternaria</taxon>
        <taxon>Alternaria sect. Alternaria</taxon>
    </lineage>
</organism>
<evidence type="ECO:0000256" key="10">
    <source>
        <dbReference type="ARBA" id="ARBA00023326"/>
    </source>
</evidence>
<dbReference type="PROSITE" id="PS00018">
    <property type="entry name" value="EF_HAND_1"/>
    <property type="match status" value="1"/>
</dbReference>
<evidence type="ECO:0000313" key="15">
    <source>
        <dbReference type="Proteomes" id="UP000596902"/>
    </source>
</evidence>
<dbReference type="Gene3D" id="3.90.1300.10">
    <property type="entry name" value="Amidase signature (AS) domain"/>
    <property type="match status" value="1"/>
</dbReference>
<dbReference type="Gene3D" id="2.160.20.10">
    <property type="entry name" value="Single-stranded right-handed beta-helix, Pectin lyase-like"/>
    <property type="match status" value="1"/>
</dbReference>